<protein>
    <submittedName>
        <fullName evidence="2">(Mediterranean fruit fly) hypothetical protein</fullName>
    </submittedName>
</protein>
<evidence type="ECO:0000313" key="3">
    <source>
        <dbReference type="Proteomes" id="UP000606786"/>
    </source>
</evidence>
<evidence type="ECO:0000313" key="2">
    <source>
        <dbReference type="EMBL" id="CAD6995116.1"/>
    </source>
</evidence>
<dbReference type="AlphaFoldDB" id="A0A811UAL1"/>
<feature type="compositionally biased region" description="Low complexity" evidence="1">
    <location>
        <begin position="1"/>
        <end position="27"/>
    </location>
</feature>
<organism evidence="2 3">
    <name type="scientific">Ceratitis capitata</name>
    <name type="common">Mediterranean fruit fly</name>
    <name type="synonym">Tephritis capitata</name>
    <dbReference type="NCBI Taxonomy" id="7213"/>
    <lineage>
        <taxon>Eukaryota</taxon>
        <taxon>Metazoa</taxon>
        <taxon>Ecdysozoa</taxon>
        <taxon>Arthropoda</taxon>
        <taxon>Hexapoda</taxon>
        <taxon>Insecta</taxon>
        <taxon>Pterygota</taxon>
        <taxon>Neoptera</taxon>
        <taxon>Endopterygota</taxon>
        <taxon>Diptera</taxon>
        <taxon>Brachycera</taxon>
        <taxon>Muscomorpha</taxon>
        <taxon>Tephritoidea</taxon>
        <taxon>Tephritidae</taxon>
        <taxon>Ceratitis</taxon>
        <taxon>Ceratitis</taxon>
    </lineage>
</organism>
<feature type="region of interest" description="Disordered" evidence="1">
    <location>
        <begin position="1"/>
        <end position="32"/>
    </location>
</feature>
<evidence type="ECO:0000256" key="1">
    <source>
        <dbReference type="SAM" id="MobiDB-lite"/>
    </source>
</evidence>
<proteinExistence type="predicted"/>
<accession>A0A811UAL1</accession>
<sequence>STPTYPSTTSLSAPKTNSTATNSSNSSFPESTVSNYRWYGEFTSIELRSNSPRSTDLVPNDRN</sequence>
<dbReference type="Proteomes" id="UP000606786">
    <property type="component" value="Unassembled WGS sequence"/>
</dbReference>
<dbReference type="EMBL" id="CAJHJT010000001">
    <property type="protein sequence ID" value="CAD6995116.1"/>
    <property type="molecule type" value="Genomic_DNA"/>
</dbReference>
<gene>
    <name evidence="2" type="ORF">CCAP1982_LOCUS3838</name>
</gene>
<comment type="caution">
    <text evidence="2">The sequence shown here is derived from an EMBL/GenBank/DDBJ whole genome shotgun (WGS) entry which is preliminary data.</text>
</comment>
<feature type="non-terminal residue" evidence="2">
    <location>
        <position position="63"/>
    </location>
</feature>
<keyword evidence="3" id="KW-1185">Reference proteome</keyword>
<feature type="non-terminal residue" evidence="2">
    <location>
        <position position="1"/>
    </location>
</feature>
<name>A0A811UAL1_CERCA</name>
<reference evidence="2" key="1">
    <citation type="submission" date="2020-11" db="EMBL/GenBank/DDBJ databases">
        <authorList>
            <person name="Whitehead M."/>
        </authorList>
    </citation>
    <scope>NUCLEOTIDE SEQUENCE</scope>
    <source>
        <strain evidence="2">EGII</strain>
    </source>
</reference>